<gene>
    <name evidence="5 10" type="primary">nusG</name>
    <name evidence="10" type="ORF">GXY80_03815</name>
</gene>
<keyword evidence="4 5" id="KW-0804">Transcription</keyword>
<comment type="similarity">
    <text evidence="5 7">Belongs to the NusG family.</text>
</comment>
<reference evidence="10" key="1">
    <citation type="journal article" date="2020" name="Biotechnol. Biofuels">
        <title>New insights from the biogas microbiome by comprehensive genome-resolved metagenomics of nearly 1600 species originating from multiple anaerobic digesters.</title>
        <authorList>
            <person name="Campanaro S."/>
            <person name="Treu L."/>
            <person name="Rodriguez-R L.M."/>
            <person name="Kovalovszki A."/>
            <person name="Ziels R.M."/>
            <person name="Maus I."/>
            <person name="Zhu X."/>
            <person name="Kougias P.G."/>
            <person name="Basile A."/>
            <person name="Luo G."/>
            <person name="Schluter A."/>
            <person name="Konstantinidis K.T."/>
            <person name="Angelidaki I."/>
        </authorList>
    </citation>
    <scope>NUCLEOTIDE SEQUENCE</scope>
    <source>
        <strain evidence="10">AS06rmzACSIP_7</strain>
    </source>
</reference>
<evidence type="ECO:0000259" key="8">
    <source>
        <dbReference type="SMART" id="SM00738"/>
    </source>
</evidence>
<dbReference type="CDD" id="cd09891">
    <property type="entry name" value="NGN_Bact_1"/>
    <property type="match status" value="1"/>
</dbReference>
<dbReference type="SUPFAM" id="SSF50104">
    <property type="entry name" value="Translation proteins SH3-like domain"/>
    <property type="match status" value="1"/>
</dbReference>
<dbReference type="Gene3D" id="2.30.30.30">
    <property type="match status" value="1"/>
</dbReference>
<dbReference type="GO" id="GO:0031564">
    <property type="term" value="P:transcription antitermination"/>
    <property type="evidence" value="ECO:0007669"/>
    <property type="project" value="UniProtKB-UniRule"/>
</dbReference>
<feature type="domain" description="NusG-like N-terminal" evidence="8">
    <location>
        <begin position="2"/>
        <end position="111"/>
    </location>
</feature>
<evidence type="ECO:0000313" key="10">
    <source>
        <dbReference type="EMBL" id="NLW34597.1"/>
    </source>
</evidence>
<dbReference type="InterPro" id="IPR043425">
    <property type="entry name" value="NusG-like"/>
</dbReference>
<evidence type="ECO:0000256" key="1">
    <source>
        <dbReference type="ARBA" id="ARBA00022472"/>
    </source>
</evidence>
<dbReference type="SMART" id="SM00738">
    <property type="entry name" value="NGN"/>
    <property type="match status" value="1"/>
</dbReference>
<evidence type="ECO:0000256" key="7">
    <source>
        <dbReference type="RuleBase" id="RU000538"/>
    </source>
</evidence>
<proteinExistence type="inferred from homology"/>
<dbReference type="PRINTS" id="PR00338">
    <property type="entry name" value="NUSGTNSCPFCT"/>
</dbReference>
<dbReference type="Proteomes" id="UP000777265">
    <property type="component" value="Unassembled WGS sequence"/>
</dbReference>
<dbReference type="NCBIfam" id="TIGR00922">
    <property type="entry name" value="nusG"/>
    <property type="match status" value="1"/>
</dbReference>
<dbReference type="Pfam" id="PF02357">
    <property type="entry name" value="NusG"/>
    <property type="match status" value="1"/>
</dbReference>
<dbReference type="GO" id="GO:0006353">
    <property type="term" value="P:DNA-templated transcription termination"/>
    <property type="evidence" value="ECO:0007669"/>
    <property type="project" value="UniProtKB-UniRule"/>
</dbReference>
<dbReference type="STRING" id="909663.GCA_000512235_01699"/>
<feature type="domain" description="KOW" evidence="9">
    <location>
        <begin position="123"/>
        <end position="150"/>
    </location>
</feature>
<dbReference type="SMART" id="SM00739">
    <property type="entry name" value="KOW"/>
    <property type="match status" value="1"/>
</dbReference>
<dbReference type="FunFam" id="2.30.30.30:FF:000002">
    <property type="entry name" value="Transcription termination/antitermination factor NusG"/>
    <property type="match status" value="1"/>
</dbReference>
<dbReference type="PANTHER" id="PTHR30265">
    <property type="entry name" value="RHO-INTERACTING TRANSCRIPTION TERMINATION FACTOR NUSG"/>
    <property type="match status" value="1"/>
</dbReference>
<dbReference type="GO" id="GO:0006354">
    <property type="term" value="P:DNA-templated transcription elongation"/>
    <property type="evidence" value="ECO:0007669"/>
    <property type="project" value="UniProtKB-UniRule"/>
</dbReference>
<evidence type="ECO:0000256" key="5">
    <source>
        <dbReference type="HAMAP-Rule" id="MF_00948"/>
    </source>
</evidence>
<evidence type="ECO:0000256" key="3">
    <source>
        <dbReference type="ARBA" id="ARBA00023015"/>
    </source>
</evidence>
<evidence type="ECO:0000256" key="6">
    <source>
        <dbReference type="NCBIfam" id="TIGR00922"/>
    </source>
</evidence>
<dbReference type="InterPro" id="IPR006645">
    <property type="entry name" value="NGN-like_dom"/>
</dbReference>
<dbReference type="GO" id="GO:0005829">
    <property type="term" value="C:cytosol"/>
    <property type="evidence" value="ECO:0007669"/>
    <property type="project" value="TreeGrafter"/>
</dbReference>
<dbReference type="InterPro" id="IPR047050">
    <property type="entry name" value="NGN"/>
</dbReference>
<dbReference type="CDD" id="cd06091">
    <property type="entry name" value="KOW_NusG"/>
    <property type="match status" value="1"/>
</dbReference>
<keyword evidence="2 5" id="KW-0889">Transcription antitermination</keyword>
<dbReference type="InterPro" id="IPR015869">
    <property type="entry name" value="Transcrpt_antiterm_NusG_bac_CS"/>
</dbReference>
<accession>A0A351U128</accession>
<name>A0A351U128_9BACT</name>
<dbReference type="HAMAP" id="MF_00948">
    <property type="entry name" value="NusG"/>
    <property type="match status" value="1"/>
</dbReference>
<evidence type="ECO:0000256" key="4">
    <source>
        <dbReference type="ARBA" id="ARBA00023163"/>
    </source>
</evidence>
<dbReference type="Gene3D" id="3.30.70.940">
    <property type="entry name" value="NusG, N-terminal domain"/>
    <property type="match status" value="1"/>
</dbReference>
<dbReference type="AlphaFoldDB" id="A0A351U128"/>
<dbReference type="EMBL" id="JAAYEE010000069">
    <property type="protein sequence ID" value="NLW34597.1"/>
    <property type="molecule type" value="Genomic_DNA"/>
</dbReference>
<dbReference type="InterPro" id="IPR008991">
    <property type="entry name" value="Translation_prot_SH3-like_sf"/>
</dbReference>
<dbReference type="InterPro" id="IPR036735">
    <property type="entry name" value="NGN_dom_sf"/>
</dbReference>
<evidence type="ECO:0000259" key="9">
    <source>
        <dbReference type="SMART" id="SM00739"/>
    </source>
</evidence>
<dbReference type="InterPro" id="IPR001062">
    <property type="entry name" value="Transcrpt_antiterm_NusG"/>
</dbReference>
<evidence type="ECO:0000256" key="2">
    <source>
        <dbReference type="ARBA" id="ARBA00022814"/>
    </source>
</evidence>
<dbReference type="PANTHER" id="PTHR30265:SF2">
    <property type="entry name" value="TRANSCRIPTION TERMINATION_ANTITERMINATION PROTEIN NUSG"/>
    <property type="match status" value="1"/>
</dbReference>
<dbReference type="InterPro" id="IPR014722">
    <property type="entry name" value="Rib_uL2_dom2"/>
</dbReference>
<evidence type="ECO:0000313" key="11">
    <source>
        <dbReference type="Proteomes" id="UP000777265"/>
    </source>
</evidence>
<organism evidence="10 11">
    <name type="scientific">Syntrophorhabdus aromaticivorans</name>
    <dbReference type="NCBI Taxonomy" id="328301"/>
    <lineage>
        <taxon>Bacteria</taxon>
        <taxon>Pseudomonadati</taxon>
        <taxon>Thermodesulfobacteriota</taxon>
        <taxon>Syntrophorhabdia</taxon>
        <taxon>Syntrophorhabdales</taxon>
        <taxon>Syntrophorhabdaceae</taxon>
        <taxon>Syntrophorhabdus</taxon>
    </lineage>
</organism>
<comment type="function">
    <text evidence="5 7">Participates in transcription elongation, termination and antitermination.</text>
</comment>
<dbReference type="SUPFAM" id="SSF82679">
    <property type="entry name" value="N-utilization substance G protein NusG, N-terminal domain"/>
    <property type="match status" value="1"/>
</dbReference>
<protein>
    <recommendedName>
        <fullName evidence="5 6">Transcription termination/antitermination protein NusG</fullName>
    </recommendedName>
</protein>
<comment type="caution">
    <text evidence="10">The sequence shown here is derived from an EMBL/GenBank/DDBJ whole genome shotgun (WGS) entry which is preliminary data.</text>
</comment>
<dbReference type="InterPro" id="IPR005824">
    <property type="entry name" value="KOW"/>
</dbReference>
<dbReference type="PROSITE" id="PS01014">
    <property type="entry name" value="NUSG"/>
    <property type="match status" value="1"/>
</dbReference>
<keyword evidence="3 5" id="KW-0805">Transcription regulation</keyword>
<dbReference type="GO" id="GO:0032784">
    <property type="term" value="P:regulation of DNA-templated transcription elongation"/>
    <property type="evidence" value="ECO:0007669"/>
    <property type="project" value="InterPro"/>
</dbReference>
<reference evidence="10" key="2">
    <citation type="submission" date="2020-01" db="EMBL/GenBank/DDBJ databases">
        <authorList>
            <person name="Campanaro S."/>
        </authorList>
    </citation>
    <scope>NUCLEOTIDE SEQUENCE</scope>
    <source>
        <strain evidence="10">AS06rmzACSIP_7</strain>
    </source>
</reference>
<sequence>MEKKWYVVHTYSGYEQKVKENLEENIKSSKMEAHFGEIIVPSEVIMEKVKGQVKKSQRTVFPGYIIVNMVMNNDTWYLVRNTPKVTGFVGYDKMNPPPLPEKEVSEIIYAIQEGKGKIKPKIRFEKGDGIKVTEGPFTNFTGNVEEIKPEKGKVKVLLNIFGRTTPVELDFIQIEKM</sequence>
<keyword evidence="1 5" id="KW-0806">Transcription termination</keyword>